<keyword evidence="2" id="KW-1185">Reference proteome</keyword>
<proteinExistence type="predicted"/>
<name>A0AA97EJN9_9FLAO</name>
<dbReference type="InterPro" id="IPR017850">
    <property type="entry name" value="Alkaline_phosphatase_core_sf"/>
</dbReference>
<dbReference type="KEGG" id="hws:RNZ46_11870"/>
<organism evidence="1 2">
    <name type="scientific">Hwangdonia lutea</name>
    <dbReference type="NCBI Taxonomy" id="3075823"/>
    <lineage>
        <taxon>Bacteria</taxon>
        <taxon>Pseudomonadati</taxon>
        <taxon>Bacteroidota</taxon>
        <taxon>Flavobacteriia</taxon>
        <taxon>Flavobacteriales</taxon>
        <taxon>Flavobacteriaceae</taxon>
        <taxon>Hwangdonia</taxon>
    </lineage>
</organism>
<evidence type="ECO:0000313" key="2">
    <source>
        <dbReference type="Proteomes" id="UP001302486"/>
    </source>
</evidence>
<dbReference type="SUPFAM" id="SSF53649">
    <property type="entry name" value="Alkaline phosphatase-like"/>
    <property type="match status" value="1"/>
</dbReference>
<gene>
    <name evidence="1" type="ORF">RNZ46_11870</name>
</gene>
<dbReference type="PROSITE" id="PS51257">
    <property type="entry name" value="PROKAR_LIPOPROTEIN"/>
    <property type="match status" value="1"/>
</dbReference>
<dbReference type="CDD" id="cd00016">
    <property type="entry name" value="ALP_like"/>
    <property type="match status" value="1"/>
</dbReference>
<dbReference type="InterPro" id="IPR002591">
    <property type="entry name" value="Phosphodiest/P_Trfase"/>
</dbReference>
<sequence length="307" mass="33763">MKSFLKIQAKLIALIVILASCQSKPQEEKLKPLVKHVILIGSDGFGAYAFLKAKVPNLRKLMEEGSYSLNARAVLPSSSAVNWASMIMGSGPELHGYTEWGSKTPELPSRIIGKGDIYPTIFSLIDAQSPEAKKGVSYTWGGIGYLFEKGMVDLDFNGPTDEETKDRALEFMVNEKPALTFIHFTHPDNEGHEIGHDTPEYYEAVEKIDDLVGEIVKTLEAHDLLNDTAIIFTSDHGGIGKGHGGKTLLEVEIPWIIYGKNLSAKGKLNSSVVTYDTAATIAHLLGLETPDFWRGQPVMEVFNEPEM</sequence>
<reference evidence="2" key="1">
    <citation type="submission" date="2024-06" db="EMBL/GenBank/DDBJ databases">
        <title>Hwangdonia haimaensis gen. nov., sp. nov., a member of the family Flavobacteriaceae isolated from the haima cold seep.</title>
        <authorList>
            <person name="Li J."/>
        </authorList>
    </citation>
    <scope>NUCLEOTIDE SEQUENCE [LARGE SCALE GENOMIC DNA]</scope>
    <source>
        <strain evidence="2">SCSIO 19198</strain>
    </source>
</reference>
<dbReference type="PANTHER" id="PTHR10151">
    <property type="entry name" value="ECTONUCLEOTIDE PYROPHOSPHATASE/PHOSPHODIESTERASE"/>
    <property type="match status" value="1"/>
</dbReference>
<dbReference type="Pfam" id="PF01663">
    <property type="entry name" value="Phosphodiest"/>
    <property type="match status" value="1"/>
</dbReference>
<dbReference type="AlphaFoldDB" id="A0AA97EJN9"/>
<dbReference type="GO" id="GO:0016787">
    <property type="term" value="F:hydrolase activity"/>
    <property type="evidence" value="ECO:0007669"/>
    <property type="project" value="UniProtKB-ARBA"/>
</dbReference>
<dbReference type="EMBL" id="CP136521">
    <property type="protein sequence ID" value="WOD42684.1"/>
    <property type="molecule type" value="Genomic_DNA"/>
</dbReference>
<evidence type="ECO:0000313" key="1">
    <source>
        <dbReference type="EMBL" id="WOD42684.1"/>
    </source>
</evidence>
<accession>A0AA97EJN9</accession>
<dbReference type="RefSeq" id="WP_316982412.1">
    <property type="nucleotide sequence ID" value="NZ_CP136521.1"/>
</dbReference>
<dbReference type="PANTHER" id="PTHR10151:SF120">
    <property type="entry name" value="BIS(5'-ADENOSYL)-TRIPHOSPHATASE"/>
    <property type="match status" value="1"/>
</dbReference>
<dbReference type="Proteomes" id="UP001302486">
    <property type="component" value="Chromosome"/>
</dbReference>
<dbReference type="Gene3D" id="3.40.720.10">
    <property type="entry name" value="Alkaline Phosphatase, subunit A"/>
    <property type="match status" value="1"/>
</dbReference>
<protein>
    <submittedName>
        <fullName evidence="1">Alkaline phosphatase</fullName>
    </submittedName>
</protein>